<evidence type="ECO:0000256" key="2">
    <source>
        <dbReference type="ARBA" id="ARBA00023315"/>
    </source>
</evidence>
<dbReference type="InterPro" id="IPR016181">
    <property type="entry name" value="Acyl_CoA_acyltransferase"/>
</dbReference>
<accession>A0ABV0B3P9</accession>
<dbReference type="Gene3D" id="3.40.630.30">
    <property type="match status" value="1"/>
</dbReference>
<name>A0ABV0B3P9_9SPHN</name>
<dbReference type="RefSeq" id="WP_346244746.1">
    <property type="nucleotide sequence ID" value="NZ_JBDIZK010000001.1"/>
</dbReference>
<comment type="caution">
    <text evidence="4">The sequence shown here is derived from an EMBL/GenBank/DDBJ whole genome shotgun (WGS) entry which is preliminary data.</text>
</comment>
<dbReference type="InterPro" id="IPR000182">
    <property type="entry name" value="GNAT_dom"/>
</dbReference>
<evidence type="ECO:0000313" key="5">
    <source>
        <dbReference type="Proteomes" id="UP001427805"/>
    </source>
</evidence>
<sequence>MIDYRPAVAADGPALSATASESFTETFGHLYRPEDLAQFLDQTFGPSGLPSQIGHPDFTIQVATDAGRVVGFAKVGPVAFPGDWSDSDIELYQIYVLSGWFGSGIGAALMDWAIETARARGFRRLVLSVFVDNHRARRFYARYGMREVGRYEFKVGTHVDEDVLMVLDL</sequence>
<dbReference type="SUPFAM" id="SSF55729">
    <property type="entry name" value="Acyl-CoA N-acyltransferases (Nat)"/>
    <property type="match status" value="1"/>
</dbReference>
<keyword evidence="1" id="KW-0808">Transferase</keyword>
<keyword evidence="5" id="KW-1185">Reference proteome</keyword>
<dbReference type="PANTHER" id="PTHR43877">
    <property type="entry name" value="AMINOALKYLPHOSPHONATE N-ACETYLTRANSFERASE-RELATED-RELATED"/>
    <property type="match status" value="1"/>
</dbReference>
<reference evidence="4 5" key="1">
    <citation type="submission" date="2024-05" db="EMBL/GenBank/DDBJ databases">
        <title>Sphingomonas sp. HF-S3 16S ribosomal RNA gene Genome sequencing and assembly.</title>
        <authorList>
            <person name="Lee H."/>
        </authorList>
    </citation>
    <scope>NUCLEOTIDE SEQUENCE [LARGE SCALE GENOMIC DNA]</scope>
    <source>
        <strain evidence="4 5">HF-S3</strain>
    </source>
</reference>
<evidence type="ECO:0000256" key="1">
    <source>
        <dbReference type="ARBA" id="ARBA00022679"/>
    </source>
</evidence>
<evidence type="ECO:0000313" key="4">
    <source>
        <dbReference type="EMBL" id="MEN3745740.1"/>
    </source>
</evidence>
<dbReference type="CDD" id="cd04301">
    <property type="entry name" value="NAT_SF"/>
    <property type="match status" value="1"/>
</dbReference>
<organism evidence="4 5">
    <name type="scientific">Sphingomonas rustica</name>
    <dbReference type="NCBI Taxonomy" id="3103142"/>
    <lineage>
        <taxon>Bacteria</taxon>
        <taxon>Pseudomonadati</taxon>
        <taxon>Pseudomonadota</taxon>
        <taxon>Alphaproteobacteria</taxon>
        <taxon>Sphingomonadales</taxon>
        <taxon>Sphingomonadaceae</taxon>
        <taxon>Sphingomonas</taxon>
    </lineage>
</organism>
<feature type="domain" description="N-acetyltransferase" evidence="3">
    <location>
        <begin position="2"/>
        <end position="169"/>
    </location>
</feature>
<dbReference type="PROSITE" id="PS51186">
    <property type="entry name" value="GNAT"/>
    <property type="match status" value="1"/>
</dbReference>
<gene>
    <name evidence="4" type="ORF">TPR58_01075</name>
</gene>
<dbReference type="EMBL" id="JBDIZK010000001">
    <property type="protein sequence ID" value="MEN3745740.1"/>
    <property type="molecule type" value="Genomic_DNA"/>
</dbReference>
<proteinExistence type="predicted"/>
<dbReference type="InterPro" id="IPR050832">
    <property type="entry name" value="Bact_Acetyltransf"/>
</dbReference>
<dbReference type="Pfam" id="PF00583">
    <property type="entry name" value="Acetyltransf_1"/>
    <property type="match status" value="1"/>
</dbReference>
<protein>
    <submittedName>
        <fullName evidence="4">GNAT family N-acetyltransferase</fullName>
    </submittedName>
</protein>
<evidence type="ECO:0000259" key="3">
    <source>
        <dbReference type="PROSITE" id="PS51186"/>
    </source>
</evidence>
<dbReference type="Proteomes" id="UP001427805">
    <property type="component" value="Unassembled WGS sequence"/>
</dbReference>
<keyword evidence="2" id="KW-0012">Acyltransferase</keyword>